<dbReference type="OrthoDB" id="5426563at2759"/>
<proteinExistence type="predicted"/>
<sequence>MNWSNGQLARQSRRSYNNDATKQKHYFAQAKRQKVTESRKRKCNAADFVPSYLEDLPETLDRPSRNATRHWEPKRRILTLQDMPLPAQQATDYSNDDRAVENLKRLHSVTGETDPNLDAKRRKLLQQSDWSGVELQKPVIIKYPETARAARKVQRHISHDQFDSPLVKISKSQIPADTVIKIASQEYRWSPGNNSIRTWHSKEQKSVPETPMDKSGSLYDISSSTSKSFSSFIPESPCAERALQIGRAKAGREPQLQSVSHTSPSIFDEPLVKAVSATHYFHPQPIRHMPQGIFARLADFVKDGDVALDAWRVSPTQLNDTSSCVAATESKSGDSVIPETVKDSSSKISESPRRAIQSSKSNPISLSQRNLGLAPSRLPSPQAIEAVHDETLPKAFDSLPSSITTPDVCRIAEASHAGNRLSALPYLRPAPTAPDIGDEDENIMWKRFVLGPGRPTMAVSAEQCSSDTPDDKRTSKLGVEPATVEAPTSRLETTSPVLDSRRLPGPTPAPAGPTPPLAISADGGPYRTGARLSNKHPQTPSDDAVPVYFREQRNGFEAMTALPTEAPEASHHPLSEVYHMTAKPESTFHPPSLFVGRLAASISGGAVAPTAAPSASEPEPTSITAPKAPSARVMSRRRRKKRREAGRPDIRALPNIQGDPIEFTP</sequence>
<feature type="region of interest" description="Disordered" evidence="1">
    <location>
        <begin position="458"/>
        <end position="543"/>
    </location>
</feature>
<feature type="compositionally biased region" description="Basic residues" evidence="1">
    <location>
        <begin position="634"/>
        <end position="644"/>
    </location>
</feature>
<feature type="compositionally biased region" description="Low complexity" evidence="1">
    <location>
        <begin position="608"/>
        <end position="622"/>
    </location>
</feature>
<feature type="compositionally biased region" description="Basic and acidic residues" evidence="1">
    <location>
        <begin position="340"/>
        <end position="353"/>
    </location>
</feature>
<dbReference type="AlphaFoldDB" id="A0A2H4SSI2"/>
<gene>
    <name evidence="2" type="ORF">A9K55_002068</name>
</gene>
<feature type="region of interest" description="Disordered" evidence="1">
    <location>
        <begin position="608"/>
        <end position="665"/>
    </location>
</feature>
<evidence type="ECO:0000313" key="3">
    <source>
        <dbReference type="Proteomes" id="UP000323067"/>
    </source>
</evidence>
<organism evidence="2 3">
    <name type="scientific">Cordyceps militaris</name>
    <name type="common">Caterpillar fungus</name>
    <name type="synonym">Clavaria militaris</name>
    <dbReference type="NCBI Taxonomy" id="73501"/>
    <lineage>
        <taxon>Eukaryota</taxon>
        <taxon>Fungi</taxon>
        <taxon>Dikarya</taxon>
        <taxon>Ascomycota</taxon>
        <taxon>Pezizomycotina</taxon>
        <taxon>Sordariomycetes</taxon>
        <taxon>Hypocreomycetidae</taxon>
        <taxon>Hypocreales</taxon>
        <taxon>Cordycipitaceae</taxon>
        <taxon>Cordyceps</taxon>
    </lineage>
</organism>
<name>A0A2H4SSI2_CORMI</name>
<dbReference type="VEuPathDB" id="FungiDB:A9K55_002068"/>
<dbReference type="Proteomes" id="UP000323067">
    <property type="component" value="Chromosome iii"/>
</dbReference>
<protein>
    <submittedName>
        <fullName evidence="2">Uncharacterized protein</fullName>
    </submittedName>
</protein>
<accession>A0A2H4SSI2</accession>
<evidence type="ECO:0000256" key="1">
    <source>
        <dbReference type="SAM" id="MobiDB-lite"/>
    </source>
</evidence>
<feature type="compositionally biased region" description="Polar residues" evidence="1">
    <location>
        <begin position="356"/>
        <end position="370"/>
    </location>
</feature>
<feature type="compositionally biased region" description="Pro residues" evidence="1">
    <location>
        <begin position="505"/>
        <end position="516"/>
    </location>
</feature>
<reference evidence="2 3" key="1">
    <citation type="journal article" date="2017" name="BMC Genomics">
        <title>Chromosome level assembly and secondary metabolite potential of the parasitic fungus Cordyceps militaris.</title>
        <authorList>
            <person name="Kramer G.J."/>
            <person name="Nodwell J.R."/>
        </authorList>
    </citation>
    <scope>NUCLEOTIDE SEQUENCE [LARGE SCALE GENOMIC DNA]</scope>
    <source>
        <strain evidence="2 3">ATCC 34164</strain>
    </source>
</reference>
<evidence type="ECO:0000313" key="2">
    <source>
        <dbReference type="EMBL" id="ATY66053.1"/>
    </source>
</evidence>
<feature type="region of interest" description="Disordered" evidence="1">
    <location>
        <begin position="329"/>
        <end position="375"/>
    </location>
</feature>
<dbReference type="EMBL" id="CP023326">
    <property type="protein sequence ID" value="ATY66053.1"/>
    <property type="molecule type" value="Genomic_DNA"/>
</dbReference>
<dbReference type="VEuPathDB" id="FungiDB:CCM_08501"/>
<feature type="region of interest" description="Disordered" evidence="1">
    <location>
        <begin position="1"/>
        <end position="33"/>
    </location>
</feature>
<feature type="compositionally biased region" description="Polar residues" evidence="1">
    <location>
        <begin position="1"/>
        <end position="20"/>
    </location>
</feature>